<keyword evidence="12" id="KW-1185">Reference proteome</keyword>
<dbReference type="SUPFAM" id="SSF81296">
    <property type="entry name" value="E set domains"/>
    <property type="match status" value="1"/>
</dbReference>
<dbReference type="InterPro" id="IPR006047">
    <property type="entry name" value="GH13_cat_dom"/>
</dbReference>
<dbReference type="PANTHER" id="PTHR43651:SF3">
    <property type="entry name" value="1,4-ALPHA-GLUCAN-BRANCHING ENZYME"/>
    <property type="match status" value="1"/>
</dbReference>
<dbReference type="SMART" id="SM00642">
    <property type="entry name" value="Aamy"/>
    <property type="match status" value="1"/>
</dbReference>
<evidence type="ECO:0000256" key="8">
    <source>
        <dbReference type="SAM" id="Coils"/>
    </source>
</evidence>
<reference evidence="11 12" key="1">
    <citation type="journal article" date="2011" name="Science">
        <title>The Selaginella genome identifies genetic changes associated with the evolution of vascular plants.</title>
        <authorList>
            <person name="Banks J.A."/>
            <person name="Nishiyama T."/>
            <person name="Hasebe M."/>
            <person name="Bowman J.L."/>
            <person name="Gribskov M."/>
            <person name="dePamphilis C."/>
            <person name="Albert V.A."/>
            <person name="Aono N."/>
            <person name="Aoyama T."/>
            <person name="Ambrose B.A."/>
            <person name="Ashton N.W."/>
            <person name="Axtell M.J."/>
            <person name="Barker E."/>
            <person name="Barker M.S."/>
            <person name="Bennetzen J.L."/>
            <person name="Bonawitz N.D."/>
            <person name="Chapple C."/>
            <person name="Cheng C."/>
            <person name="Correa L.G."/>
            <person name="Dacre M."/>
            <person name="DeBarry J."/>
            <person name="Dreyer I."/>
            <person name="Elias M."/>
            <person name="Engstrom E.M."/>
            <person name="Estelle M."/>
            <person name="Feng L."/>
            <person name="Finet C."/>
            <person name="Floyd S.K."/>
            <person name="Frommer W.B."/>
            <person name="Fujita T."/>
            <person name="Gramzow L."/>
            <person name="Gutensohn M."/>
            <person name="Harholt J."/>
            <person name="Hattori M."/>
            <person name="Heyl A."/>
            <person name="Hirai T."/>
            <person name="Hiwatashi Y."/>
            <person name="Ishikawa M."/>
            <person name="Iwata M."/>
            <person name="Karol K.G."/>
            <person name="Koehler B."/>
            <person name="Kolukisaoglu U."/>
            <person name="Kubo M."/>
            <person name="Kurata T."/>
            <person name="Lalonde S."/>
            <person name="Li K."/>
            <person name="Li Y."/>
            <person name="Litt A."/>
            <person name="Lyons E."/>
            <person name="Manning G."/>
            <person name="Maruyama T."/>
            <person name="Michael T.P."/>
            <person name="Mikami K."/>
            <person name="Miyazaki S."/>
            <person name="Morinaga S."/>
            <person name="Murata T."/>
            <person name="Mueller-Roeber B."/>
            <person name="Nelson D.R."/>
            <person name="Obara M."/>
            <person name="Oguri Y."/>
            <person name="Olmstead R.G."/>
            <person name="Onodera N."/>
            <person name="Petersen B.L."/>
            <person name="Pils B."/>
            <person name="Prigge M."/>
            <person name="Rensing S.A."/>
            <person name="Riano-Pachon D.M."/>
            <person name="Roberts A.W."/>
            <person name="Sato Y."/>
            <person name="Scheller H.V."/>
            <person name="Schulz B."/>
            <person name="Schulz C."/>
            <person name="Shakirov E.V."/>
            <person name="Shibagaki N."/>
            <person name="Shinohara N."/>
            <person name="Shippen D.E."/>
            <person name="Soerensen I."/>
            <person name="Sotooka R."/>
            <person name="Sugimoto N."/>
            <person name="Sugita M."/>
            <person name="Sumikawa N."/>
            <person name="Tanurdzic M."/>
            <person name="Theissen G."/>
            <person name="Ulvskov P."/>
            <person name="Wakazuki S."/>
            <person name="Weng J.K."/>
            <person name="Willats W.W."/>
            <person name="Wipf D."/>
            <person name="Wolf P.G."/>
            <person name="Yang L."/>
            <person name="Zimmer A.D."/>
            <person name="Zhu Q."/>
            <person name="Mitros T."/>
            <person name="Hellsten U."/>
            <person name="Loque D."/>
            <person name="Otillar R."/>
            <person name="Salamov A."/>
            <person name="Schmutz J."/>
            <person name="Shapiro H."/>
            <person name="Lindquist E."/>
            <person name="Lucas S."/>
            <person name="Rokhsar D."/>
            <person name="Grigoriev I.V."/>
        </authorList>
    </citation>
    <scope>NUCLEOTIDE SEQUENCE [LARGE SCALE GENOMIC DNA]</scope>
</reference>
<keyword evidence="7" id="KW-0934">Plastid</keyword>
<feature type="compositionally biased region" description="Basic and acidic residues" evidence="9">
    <location>
        <begin position="100"/>
        <end position="112"/>
    </location>
</feature>
<evidence type="ECO:0000256" key="1">
    <source>
        <dbReference type="ARBA" id="ARBA00000826"/>
    </source>
</evidence>
<dbReference type="InterPro" id="IPR017853">
    <property type="entry name" value="GH"/>
</dbReference>
<evidence type="ECO:0000256" key="6">
    <source>
        <dbReference type="ARBA" id="ARBA00022679"/>
    </source>
</evidence>
<dbReference type="UniPathway" id="UPA00152"/>
<feature type="compositionally biased region" description="Basic and acidic residues" evidence="9">
    <location>
        <begin position="812"/>
        <end position="832"/>
    </location>
</feature>
<comment type="subcellular location">
    <subcellularLocation>
        <location evidence="2">Plastid</location>
        <location evidence="2">Amyloplast</location>
    </subcellularLocation>
</comment>
<evidence type="ECO:0000313" key="11">
    <source>
        <dbReference type="EMBL" id="EFJ32083.1"/>
    </source>
</evidence>
<evidence type="ECO:0000256" key="7">
    <source>
        <dbReference type="ARBA" id="ARBA00023234"/>
    </source>
</evidence>
<dbReference type="PRINTS" id="PR02028">
    <property type="entry name" value="CMYCBINDINGP"/>
</dbReference>
<feature type="compositionally biased region" description="Low complexity" evidence="9">
    <location>
        <begin position="85"/>
        <end position="98"/>
    </location>
</feature>
<feature type="domain" description="Glycosyl hydrolase family 13 catalytic" evidence="10">
    <location>
        <begin position="340"/>
        <end position="649"/>
    </location>
</feature>
<dbReference type="eggNOG" id="KOG0470">
    <property type="taxonomic scope" value="Eukaryota"/>
</dbReference>
<evidence type="ECO:0000256" key="5">
    <source>
        <dbReference type="ARBA" id="ARBA00012541"/>
    </source>
</evidence>
<gene>
    <name evidence="11" type="ORF">SELMODRAFT_408534</name>
</gene>
<dbReference type="AlphaFoldDB" id="D8R8L6"/>
<evidence type="ECO:0000256" key="9">
    <source>
        <dbReference type="SAM" id="MobiDB-lite"/>
    </source>
</evidence>
<dbReference type="Pfam" id="PF02806">
    <property type="entry name" value="Alpha-amylase_C"/>
    <property type="match status" value="1"/>
</dbReference>
<accession>D8R8L6</accession>
<comment type="similarity">
    <text evidence="3">Belongs to the glycosyl hydrolase 13 family. GlgB subfamily.</text>
</comment>
<organism evidence="12">
    <name type="scientific">Selaginella moellendorffii</name>
    <name type="common">Spikemoss</name>
    <dbReference type="NCBI Taxonomy" id="88036"/>
    <lineage>
        <taxon>Eukaryota</taxon>
        <taxon>Viridiplantae</taxon>
        <taxon>Streptophyta</taxon>
        <taxon>Embryophyta</taxon>
        <taxon>Tracheophyta</taxon>
        <taxon>Lycopodiopsida</taxon>
        <taxon>Selaginellales</taxon>
        <taxon>Selaginellaceae</taxon>
        <taxon>Selaginella</taxon>
    </lineage>
</organism>
<dbReference type="SUPFAM" id="SSF51445">
    <property type="entry name" value="(Trans)glycosidases"/>
    <property type="match status" value="1"/>
</dbReference>
<dbReference type="InterPro" id="IPR013783">
    <property type="entry name" value="Ig-like_fold"/>
</dbReference>
<evidence type="ECO:0000256" key="3">
    <source>
        <dbReference type="ARBA" id="ARBA00009000"/>
    </source>
</evidence>
<dbReference type="Pfam" id="PF02922">
    <property type="entry name" value="CBM_48"/>
    <property type="match status" value="1"/>
</dbReference>
<dbReference type="GO" id="GO:0003844">
    <property type="term" value="F:1,4-alpha-glucan branching enzyme activity"/>
    <property type="evidence" value="ECO:0000318"/>
    <property type="project" value="GO_Central"/>
</dbReference>
<name>D8R8L6_SELML</name>
<evidence type="ECO:0000313" key="12">
    <source>
        <dbReference type="Proteomes" id="UP000001514"/>
    </source>
</evidence>
<dbReference type="SUPFAM" id="SSF51011">
    <property type="entry name" value="Glycosyl hydrolase domain"/>
    <property type="match status" value="1"/>
</dbReference>
<dbReference type="Gene3D" id="3.20.20.80">
    <property type="entry name" value="Glycosidases"/>
    <property type="match status" value="1"/>
</dbReference>
<dbReference type="EMBL" id="GL377573">
    <property type="protein sequence ID" value="EFJ32083.1"/>
    <property type="molecule type" value="Genomic_DNA"/>
</dbReference>
<dbReference type="GO" id="GO:0009501">
    <property type="term" value="C:amyloplast"/>
    <property type="evidence" value="ECO:0007669"/>
    <property type="project" value="UniProtKB-SubCell"/>
</dbReference>
<feature type="region of interest" description="Disordered" evidence="9">
    <location>
        <begin position="70"/>
        <end position="112"/>
    </location>
</feature>
<evidence type="ECO:0000259" key="10">
    <source>
        <dbReference type="SMART" id="SM00642"/>
    </source>
</evidence>
<feature type="region of interest" description="Disordered" evidence="9">
    <location>
        <begin position="812"/>
        <end position="853"/>
    </location>
</feature>
<dbReference type="InterPro" id="IPR004193">
    <property type="entry name" value="Glyco_hydro_13_N"/>
</dbReference>
<dbReference type="HOGENOM" id="CLU_009037_0_0_1"/>
<dbReference type="Gene3D" id="2.60.40.10">
    <property type="entry name" value="Immunoglobulins"/>
    <property type="match status" value="1"/>
</dbReference>
<dbReference type="CDD" id="cd22851">
    <property type="entry name" value="SMN_N"/>
    <property type="match status" value="1"/>
</dbReference>
<dbReference type="GO" id="GO:0005975">
    <property type="term" value="P:carbohydrate metabolic process"/>
    <property type="evidence" value="ECO:0000318"/>
    <property type="project" value="GO_Central"/>
</dbReference>
<dbReference type="InParanoid" id="D8R8L6"/>
<dbReference type="GO" id="GO:0004553">
    <property type="term" value="F:hydrolase activity, hydrolyzing O-glycosyl compounds"/>
    <property type="evidence" value="ECO:0007669"/>
    <property type="project" value="InterPro"/>
</dbReference>
<keyword evidence="6" id="KW-0808">Transferase</keyword>
<dbReference type="CDD" id="cd02854">
    <property type="entry name" value="E_set_GBE_euk_N"/>
    <property type="match status" value="1"/>
</dbReference>
<dbReference type="STRING" id="88036.D8R8L6"/>
<proteinExistence type="inferred from homology"/>
<keyword evidence="7" id="KW-0035">Amyloplast</keyword>
<dbReference type="FunFam" id="2.60.40.10:FF:000250">
    <property type="entry name" value="1,4-alpha-glucan-branching enzyme, chloroplastic/amyloplastic"/>
    <property type="match status" value="1"/>
</dbReference>
<dbReference type="EC" id="2.4.1.18" evidence="5"/>
<dbReference type="Gramene" id="EFJ32083">
    <property type="protein sequence ID" value="EFJ32083"/>
    <property type="gene ID" value="SELMODRAFT_408534"/>
</dbReference>
<dbReference type="InterPro" id="IPR014756">
    <property type="entry name" value="Ig_E-set"/>
</dbReference>
<dbReference type="InterPro" id="IPR006048">
    <property type="entry name" value="A-amylase/branching_C"/>
</dbReference>
<dbReference type="Gene3D" id="2.60.40.1180">
    <property type="entry name" value="Golgi alpha-mannosidase II"/>
    <property type="match status" value="1"/>
</dbReference>
<dbReference type="GO" id="GO:0005737">
    <property type="term" value="C:cytoplasm"/>
    <property type="evidence" value="ECO:0000318"/>
    <property type="project" value="GO_Central"/>
</dbReference>
<dbReference type="PANTHER" id="PTHR43651">
    <property type="entry name" value="1,4-ALPHA-GLUCAN-BRANCHING ENZYME"/>
    <property type="match status" value="1"/>
</dbReference>
<feature type="compositionally biased region" description="Polar residues" evidence="9">
    <location>
        <begin position="833"/>
        <end position="850"/>
    </location>
</feature>
<dbReference type="GO" id="GO:0019252">
    <property type="term" value="P:starch biosynthetic process"/>
    <property type="evidence" value="ECO:0007669"/>
    <property type="project" value="UniProtKB-UniPathway"/>
</dbReference>
<dbReference type="FunCoup" id="D8R8L6">
    <property type="interactions" value="3053"/>
</dbReference>
<dbReference type="FunFam" id="2.60.40.1180:FF:000003">
    <property type="entry name" value="1,4-alpha-glucan-branching enzyme, chloroplastic/amyloplastic"/>
    <property type="match status" value="1"/>
</dbReference>
<keyword evidence="8" id="KW-0175">Coiled coil</keyword>
<dbReference type="KEGG" id="smo:SELMODRAFT_408534"/>
<sequence length="1086" mass="122713">MAWSVTQAPAGRASCICPRGIGGSGGIGAAASSSQALHSSARRRKRVALCCGSPLLGRALSLSCHVHGKHYSRPSTRVSCADPGSPAESTTASTATASKDLLEPNSKADHSMEEQTMEIAKQIQAFRDGSLKLKEQDAALPKVVPPPGDGQRIYEIDPYLKNYRDHLEYRYSQYKAKVDAINKHEGGLEAFSRGYEKFGFNRTAAGITYREWAPAAKSASLMGDFNNWNPNADMMKKNEYGVWELFLPNNADGSAAIPHGSRVKIHMETASGVKDAIPAWIKFAVQAPGEIPYNGIYYDPPPEERYEFKHPRPKRPNSLRVYEAHVGMSSTEPKVNSYSAFRDDVLPRIKGLGYNAVQLMAVMEHAYYGSFGYHVTNFFAVSSRCGTPDELKSLIDKAHELGLFVLMDVVHRQVTYFHSGARGYHWMWDSRLFDYSSWEVLRFLLSNLRWWMEEYKFDGFRFDGITSMMYTHHGLQMTFTGQYSEYFGMTTDVDAVVCLMLANDLLHALYPQTITVAEDVTFIFSFSPVVLMHFLIKRRRMEHGEHRVYINQSSMDGKIFMFAVTNALDEQDMYDHMALDRPSTPRIDRGIALHKMIRLITMALGGEGYLNFMGNEFGHPEWIDFPRSDQKLPNGKFVPGNKNSFDKCRRRFDLGDADYLRYRGLQEFDRAMQQLEAKYEFMVAPHEYVSRQNEGDKIIVFEKGDLVFVFNFHWQKSYTDYRVGCLKPGNYKVVLDTDERLFGGFGRLDHSAVFHTNEGWYDDRPQSFQVYSPCRTAVVYAPGLSQRVAMADSSWDDAALITAFNSAVGKYQERHSSKESDGKSSREEKKIESGSQQDQAAAEGSSQHADSSFVDPSSYYPYPFPQPHPSYPYPAFVYPVPAYACAPPPSHCCHHSCCHSSSTQSSRSDDPSFETLKLAILQSLSQLPPDKQLSLEDNAEVLIAWFNAGFRTARSPSRVVPISLFLIYWAERWLDQGFLPRTSESKKEAFRKYLEASGVLDSLTKVLVALYEENDKPPLAIDFIQHNLGGYTNEEYTKLKGERDELQLKYNELVAAHEELGRKFEELQLQLPPPEEAPPVGEAPPA</sequence>
<dbReference type="Pfam" id="PF00128">
    <property type="entry name" value="Alpha-amylase"/>
    <property type="match status" value="1"/>
</dbReference>
<dbReference type="GO" id="GO:0043169">
    <property type="term" value="F:cation binding"/>
    <property type="evidence" value="ECO:0007669"/>
    <property type="project" value="InterPro"/>
</dbReference>
<dbReference type="Proteomes" id="UP000001514">
    <property type="component" value="Unassembled WGS sequence"/>
</dbReference>
<dbReference type="InterPro" id="IPR013780">
    <property type="entry name" value="Glyco_hydro_b"/>
</dbReference>
<feature type="coiled-coil region" evidence="8">
    <location>
        <begin position="1036"/>
        <end position="1070"/>
    </location>
</feature>
<protein>
    <recommendedName>
        <fullName evidence="5">1,4-alpha-glucan branching enzyme</fullName>
        <ecNumber evidence="5">2.4.1.18</ecNumber>
    </recommendedName>
</protein>
<evidence type="ECO:0000256" key="4">
    <source>
        <dbReference type="ARBA" id="ARBA00011245"/>
    </source>
</evidence>
<comment type="subunit">
    <text evidence="4">Monomer.</text>
</comment>
<evidence type="ECO:0000256" key="2">
    <source>
        <dbReference type="ARBA" id="ARBA00004602"/>
    </source>
</evidence>
<comment type="catalytic activity">
    <reaction evidence="1">
        <text>Transfers a segment of a (1-&gt;4)-alpha-D-glucan chain to a primary hydroxy group in a similar glucan chain.</text>
        <dbReference type="EC" id="2.4.1.18"/>
    </reaction>
</comment>